<organism evidence="2">
    <name type="scientific">marine sediment metagenome</name>
    <dbReference type="NCBI Taxonomy" id="412755"/>
    <lineage>
        <taxon>unclassified sequences</taxon>
        <taxon>metagenomes</taxon>
        <taxon>ecological metagenomes</taxon>
    </lineage>
</organism>
<evidence type="ECO:0000313" key="2">
    <source>
        <dbReference type="EMBL" id="GAG12847.1"/>
    </source>
</evidence>
<dbReference type="AlphaFoldDB" id="X0VNW5"/>
<dbReference type="PANTHER" id="PTHR38731">
    <property type="entry name" value="LIPL45-RELATED LIPOPROTEIN-RELATED"/>
    <property type="match status" value="1"/>
</dbReference>
<keyword evidence="1" id="KW-0812">Transmembrane</keyword>
<dbReference type="PANTHER" id="PTHR38731:SF1">
    <property type="entry name" value="FECR PROTEIN DOMAIN-CONTAINING PROTEIN"/>
    <property type="match status" value="1"/>
</dbReference>
<gene>
    <name evidence="2" type="ORF">S01H1_39466</name>
</gene>
<keyword evidence="1" id="KW-1133">Transmembrane helix</keyword>
<name>X0VNW5_9ZZZZ</name>
<feature type="transmembrane region" description="Helical" evidence="1">
    <location>
        <begin position="44"/>
        <end position="65"/>
    </location>
</feature>
<proteinExistence type="predicted"/>
<accession>X0VNW5</accession>
<sequence>MVKKTASKKTKVDTKVKPKSVKKTDVKHKSFNDDVKPKTGRNKFLYIIPIIIIICIIAIVLFVVMNPQVVKAQLIIESGDVQVKHDGGSWSSAENGMLLYQSDIVKTGDNTTSSIILFESSIIRLDSNTEVMLKEIIQEADKTSVTIQ</sequence>
<protein>
    <recommendedName>
        <fullName evidence="3">FecR protein domain-containing protein</fullName>
    </recommendedName>
</protein>
<dbReference type="EMBL" id="BARS01024907">
    <property type="protein sequence ID" value="GAG12847.1"/>
    <property type="molecule type" value="Genomic_DNA"/>
</dbReference>
<reference evidence="2" key="1">
    <citation type="journal article" date="2014" name="Front. Microbiol.">
        <title>High frequency of phylogenetically diverse reductive dehalogenase-homologous genes in deep subseafloor sedimentary metagenomes.</title>
        <authorList>
            <person name="Kawai M."/>
            <person name="Futagami T."/>
            <person name="Toyoda A."/>
            <person name="Takaki Y."/>
            <person name="Nishi S."/>
            <person name="Hori S."/>
            <person name="Arai W."/>
            <person name="Tsubouchi T."/>
            <person name="Morono Y."/>
            <person name="Uchiyama I."/>
            <person name="Ito T."/>
            <person name="Fujiyama A."/>
            <person name="Inagaki F."/>
            <person name="Takami H."/>
        </authorList>
    </citation>
    <scope>NUCLEOTIDE SEQUENCE</scope>
    <source>
        <strain evidence="2">Expedition CK06-06</strain>
    </source>
</reference>
<evidence type="ECO:0008006" key="3">
    <source>
        <dbReference type="Google" id="ProtNLM"/>
    </source>
</evidence>
<keyword evidence="1" id="KW-0472">Membrane</keyword>
<comment type="caution">
    <text evidence="2">The sequence shown here is derived from an EMBL/GenBank/DDBJ whole genome shotgun (WGS) entry which is preliminary data.</text>
</comment>
<evidence type="ECO:0000256" key="1">
    <source>
        <dbReference type="SAM" id="Phobius"/>
    </source>
</evidence>
<feature type="non-terminal residue" evidence="2">
    <location>
        <position position="148"/>
    </location>
</feature>